<dbReference type="KEGG" id="awo:Awo_c02090"/>
<dbReference type="HOGENOM" id="CLU_120868_0_0_9"/>
<dbReference type="GO" id="GO:0046685">
    <property type="term" value="P:response to arsenic-containing substance"/>
    <property type="evidence" value="ECO:0007669"/>
    <property type="project" value="InterPro"/>
</dbReference>
<organism evidence="1 2">
    <name type="scientific">Acetobacterium woodii (strain ATCC 29683 / DSM 1030 / JCM 2381 / KCTC 1655 / WB1)</name>
    <dbReference type="NCBI Taxonomy" id="931626"/>
    <lineage>
        <taxon>Bacteria</taxon>
        <taxon>Bacillati</taxon>
        <taxon>Bacillota</taxon>
        <taxon>Clostridia</taxon>
        <taxon>Eubacteriales</taxon>
        <taxon>Eubacteriaceae</taxon>
        <taxon>Acetobacterium</taxon>
    </lineage>
</organism>
<evidence type="ECO:0000313" key="2">
    <source>
        <dbReference type="Proteomes" id="UP000007177"/>
    </source>
</evidence>
<dbReference type="STRING" id="931626.Awo_c02090"/>
<accession>H6LFS3</accession>
<name>H6LFS3_ACEWD</name>
<dbReference type="EMBL" id="CP002987">
    <property type="protein sequence ID" value="AFA47018.1"/>
    <property type="molecule type" value="Genomic_DNA"/>
</dbReference>
<dbReference type="InterPro" id="IPR010712">
    <property type="entry name" value="Arsenical-R_ArsD"/>
</dbReference>
<dbReference type="Pfam" id="PF06953">
    <property type="entry name" value="ArsD"/>
    <property type="match status" value="1"/>
</dbReference>
<keyword evidence="2" id="KW-1185">Reference proteome</keyword>
<sequence length="143" mass="15980">MKKVEIYEPAGCASGVCDPMIEADLIRIEHMVQDLRDRGVSVSRYNVMDDMPAFMASFVVKEAIATKGIDCLPLTVVDGKIEMAEEYPTDFALAKWAGLPWSDLEVYADREKREKTVLFGYSDVEKKSDCDDEDCNGDCSCCD</sequence>
<dbReference type="GO" id="GO:0045892">
    <property type="term" value="P:negative regulation of DNA-templated transcription"/>
    <property type="evidence" value="ECO:0007669"/>
    <property type="project" value="InterPro"/>
</dbReference>
<dbReference type="RefSeq" id="WP_014354622.1">
    <property type="nucleotide sequence ID" value="NC_016894.1"/>
</dbReference>
<dbReference type="Gene3D" id="3.40.30.10">
    <property type="entry name" value="Glutaredoxin"/>
    <property type="match status" value="1"/>
</dbReference>
<evidence type="ECO:0000313" key="1">
    <source>
        <dbReference type="EMBL" id="AFA47018.1"/>
    </source>
</evidence>
<dbReference type="eggNOG" id="ENOG5032RMG">
    <property type="taxonomic scope" value="Bacteria"/>
</dbReference>
<protein>
    <submittedName>
        <fullName evidence="1">Arsenate resistance operon repressor</fullName>
    </submittedName>
</protein>
<reference evidence="1 2" key="2">
    <citation type="journal article" date="2012" name="PLoS ONE">
        <title>An ancient pathway combining carbon dioxide fixation with the generation and utilization of a sodium ion gradient for ATP synthesis.</title>
        <authorList>
            <person name="Poehlein A."/>
            <person name="Schmidt S."/>
            <person name="Kaster A.K."/>
            <person name="Goenrich M."/>
            <person name="Vollmers J."/>
            <person name="Thurmer A."/>
            <person name="Bertsch J."/>
            <person name="Schuchmann K."/>
            <person name="Voigt B."/>
            <person name="Hecker M."/>
            <person name="Daniel R."/>
            <person name="Thauer R.K."/>
            <person name="Gottschalk G."/>
            <person name="Muller V."/>
        </authorList>
    </citation>
    <scope>NUCLEOTIDE SEQUENCE [LARGE SCALE GENOMIC DNA]</scope>
    <source>
        <strain evidence="2">ATCC 29683 / DSM 1030 / JCM 2381 / KCTC 1655 / WB1</strain>
    </source>
</reference>
<dbReference type="AlphaFoldDB" id="H6LFS3"/>
<dbReference type="OrthoDB" id="9801358at2"/>
<dbReference type="Proteomes" id="UP000007177">
    <property type="component" value="Chromosome"/>
</dbReference>
<proteinExistence type="predicted"/>
<dbReference type="GO" id="GO:0003677">
    <property type="term" value="F:DNA binding"/>
    <property type="evidence" value="ECO:0007669"/>
    <property type="project" value="InterPro"/>
</dbReference>
<gene>
    <name evidence="1" type="primary">arsD1</name>
    <name evidence="1" type="ordered locus">Awo_c02090</name>
</gene>
<reference evidence="2" key="1">
    <citation type="submission" date="2011-07" db="EMBL/GenBank/DDBJ databases">
        <title>Complete genome sequence of Acetobacterium woodii.</title>
        <authorList>
            <person name="Poehlein A."/>
            <person name="Schmidt S."/>
            <person name="Kaster A.-K."/>
            <person name="Goenrich M."/>
            <person name="Vollmers J."/>
            <person name="Thuermer A."/>
            <person name="Gottschalk G."/>
            <person name="Thauer R.K."/>
            <person name="Daniel R."/>
            <person name="Mueller V."/>
        </authorList>
    </citation>
    <scope>NUCLEOTIDE SEQUENCE [LARGE SCALE GENOMIC DNA]</scope>
    <source>
        <strain evidence="2">ATCC 29683 / DSM 1030 / JCM 2381 / KCTC 1655 / WB1</strain>
    </source>
</reference>